<dbReference type="AlphaFoldDB" id="A0A2G9UG98"/>
<evidence type="ECO:0000256" key="1">
    <source>
        <dbReference type="ARBA" id="ARBA00023015"/>
    </source>
</evidence>
<dbReference type="Pfam" id="PF00104">
    <property type="entry name" value="Hormone_recep"/>
    <property type="match status" value="1"/>
</dbReference>
<keyword evidence="1" id="KW-0805">Transcription regulation</keyword>
<evidence type="ECO:0000256" key="3">
    <source>
        <dbReference type="ARBA" id="ARBA00023170"/>
    </source>
</evidence>
<keyword evidence="6" id="KW-1185">Reference proteome</keyword>
<dbReference type="SMART" id="SM00430">
    <property type="entry name" value="HOLI"/>
    <property type="match status" value="1"/>
</dbReference>
<keyword evidence="3 5" id="KW-0675">Receptor</keyword>
<keyword evidence="2" id="KW-0804">Transcription</keyword>
<dbReference type="EMBL" id="KZ346739">
    <property type="protein sequence ID" value="PIO69216.1"/>
    <property type="molecule type" value="Genomic_DNA"/>
</dbReference>
<name>A0A2G9UG98_TELCI</name>
<dbReference type="OrthoDB" id="5807088at2759"/>
<dbReference type="InterPro" id="IPR000536">
    <property type="entry name" value="Nucl_hrmn_rcpt_lig-bd"/>
</dbReference>
<evidence type="ECO:0000259" key="4">
    <source>
        <dbReference type="PROSITE" id="PS51843"/>
    </source>
</evidence>
<reference evidence="5 6" key="1">
    <citation type="submission" date="2015-09" db="EMBL/GenBank/DDBJ databases">
        <title>Draft genome of the parasitic nematode Teladorsagia circumcincta isolate WARC Sus (inbred).</title>
        <authorList>
            <person name="Mitreva M."/>
        </authorList>
    </citation>
    <scope>NUCLEOTIDE SEQUENCE [LARGE SCALE GENOMIC DNA]</scope>
    <source>
        <strain evidence="5 6">S</strain>
    </source>
</reference>
<evidence type="ECO:0000256" key="2">
    <source>
        <dbReference type="ARBA" id="ARBA00023163"/>
    </source>
</evidence>
<dbReference type="Gene3D" id="1.10.565.10">
    <property type="entry name" value="Retinoid X Receptor"/>
    <property type="match status" value="1"/>
</dbReference>
<evidence type="ECO:0000313" key="5">
    <source>
        <dbReference type="EMBL" id="PIO69216.1"/>
    </source>
</evidence>
<dbReference type="Proteomes" id="UP000230423">
    <property type="component" value="Unassembled WGS sequence"/>
</dbReference>
<dbReference type="PANTHER" id="PTHR46011">
    <property type="entry name" value="NUCLEAR HORMONE RECEPTOR FAMILY MEMBER NHR-86-RELATED"/>
    <property type="match status" value="1"/>
</dbReference>
<proteinExistence type="predicted"/>
<organism evidence="5 6">
    <name type="scientific">Teladorsagia circumcincta</name>
    <name type="common">Brown stomach worm</name>
    <name type="synonym">Ostertagia circumcincta</name>
    <dbReference type="NCBI Taxonomy" id="45464"/>
    <lineage>
        <taxon>Eukaryota</taxon>
        <taxon>Metazoa</taxon>
        <taxon>Ecdysozoa</taxon>
        <taxon>Nematoda</taxon>
        <taxon>Chromadorea</taxon>
        <taxon>Rhabditida</taxon>
        <taxon>Rhabditina</taxon>
        <taxon>Rhabditomorpha</taxon>
        <taxon>Strongyloidea</taxon>
        <taxon>Trichostrongylidae</taxon>
        <taxon>Teladorsagia</taxon>
    </lineage>
</organism>
<dbReference type="InterPro" id="IPR035500">
    <property type="entry name" value="NHR-like_dom_sf"/>
</dbReference>
<accession>A0A2G9UG98</accession>
<gene>
    <name evidence="5" type="ORF">TELCIR_08973</name>
</gene>
<feature type="domain" description="NR LBD" evidence="4">
    <location>
        <begin position="17"/>
        <end position="260"/>
    </location>
</feature>
<evidence type="ECO:0000313" key="6">
    <source>
        <dbReference type="Proteomes" id="UP000230423"/>
    </source>
</evidence>
<sequence length="261" mass="30098">MMVKSYKQMLERRRLFYCPSSIRDILGGTEPTVRPACYFGERVRRDRLRVDIALLVEFLNSISPFPLLDLDDRVALMKRFSVSFSIVEKYYITMRVGGLQTNRIFHSDGTYSDLNDPDSIAKEANKVSGGGVDKETLNKLFVQTLKDFLLELSVPMYHNKMTDVEFCALNAILLFDPVAPGLSAIGSRLVRQARDQVYYDWFEHYQKTGVEDIGQRVGNTMLLLPAVQTIVDTTQENFRLIQVFDLFQYDKILDELMYLDD</sequence>
<dbReference type="SUPFAM" id="SSF48508">
    <property type="entry name" value="Nuclear receptor ligand-binding domain"/>
    <property type="match status" value="1"/>
</dbReference>
<dbReference type="PROSITE" id="PS51843">
    <property type="entry name" value="NR_LBD"/>
    <property type="match status" value="1"/>
</dbReference>
<protein>
    <submittedName>
        <fullName evidence="5">Ligand-binding domain of nuclear hormone receptor</fullName>
    </submittedName>
</protein>